<proteinExistence type="predicted"/>
<reference evidence="2" key="2">
    <citation type="submission" date="2023-01" db="EMBL/GenBank/DDBJ databases">
        <title>Draft genome sequence of Portibacter lacus strain NBRC 108769.</title>
        <authorList>
            <person name="Sun Q."/>
            <person name="Mori K."/>
        </authorList>
    </citation>
    <scope>NUCLEOTIDE SEQUENCE</scope>
    <source>
        <strain evidence="2">NBRC 108769</strain>
    </source>
</reference>
<dbReference type="Gene3D" id="3.60.10.10">
    <property type="entry name" value="Endonuclease/exonuclease/phosphatase"/>
    <property type="match status" value="1"/>
</dbReference>
<dbReference type="CDD" id="cd09083">
    <property type="entry name" value="EEP-1"/>
    <property type="match status" value="1"/>
</dbReference>
<dbReference type="SUPFAM" id="SSF56219">
    <property type="entry name" value="DNase I-like"/>
    <property type="match status" value="1"/>
</dbReference>
<accession>A0AA37SMJ7</accession>
<keyword evidence="2" id="KW-0378">Hydrolase</keyword>
<dbReference type="Proteomes" id="UP001156666">
    <property type="component" value="Unassembled WGS sequence"/>
</dbReference>
<dbReference type="InterPro" id="IPR005135">
    <property type="entry name" value="Endo/exonuclease/phosphatase"/>
</dbReference>
<dbReference type="InterPro" id="IPR050410">
    <property type="entry name" value="CCR4/nocturin_mRNA_transcr"/>
</dbReference>
<sequence length="278" mass="31801">MFKKTFYVLMLVFLYNTCISQQDIKVMTYNIRLDTPSDGENAWPNRKEFLTSQVLFLAPDILGVQEATPHQVTYLDSVLSNYATIGIGRDGGNKGEHSNIYYNTERLTVEQSHTFWLSKTPNEVSKGWDAALPRVCTYALFTSIDQKKKFWVFNTHLDHVGVEARNESLRLIVKKIKELNNENLPVVLMGDFNVTPDTEIISEISLDLQDAKKHAEVKFGPDGTFNSFNYEKPAARRIDYIFISKSPETQIKKYGVLSSAIDSKFPSDHFPIFVEIRI</sequence>
<keyword evidence="2" id="KW-0255">Endonuclease</keyword>
<comment type="caution">
    <text evidence="2">The sequence shown here is derived from an EMBL/GenBank/DDBJ whole genome shotgun (WGS) entry which is preliminary data.</text>
</comment>
<protein>
    <submittedName>
        <fullName evidence="2">Endonuclease</fullName>
    </submittedName>
</protein>
<evidence type="ECO:0000259" key="1">
    <source>
        <dbReference type="Pfam" id="PF03372"/>
    </source>
</evidence>
<reference evidence="2" key="1">
    <citation type="journal article" date="2014" name="Int. J. Syst. Evol. Microbiol.">
        <title>Complete genome sequence of Corynebacterium casei LMG S-19264T (=DSM 44701T), isolated from a smear-ripened cheese.</title>
        <authorList>
            <consortium name="US DOE Joint Genome Institute (JGI-PGF)"/>
            <person name="Walter F."/>
            <person name="Albersmeier A."/>
            <person name="Kalinowski J."/>
            <person name="Ruckert C."/>
        </authorList>
    </citation>
    <scope>NUCLEOTIDE SEQUENCE</scope>
    <source>
        <strain evidence="2">NBRC 108769</strain>
    </source>
</reference>
<dbReference type="InterPro" id="IPR036691">
    <property type="entry name" value="Endo/exonu/phosph_ase_sf"/>
</dbReference>
<feature type="domain" description="Endonuclease/exonuclease/phosphatase" evidence="1">
    <location>
        <begin position="27"/>
        <end position="269"/>
    </location>
</feature>
<evidence type="ECO:0000313" key="3">
    <source>
        <dbReference type="Proteomes" id="UP001156666"/>
    </source>
</evidence>
<dbReference type="Pfam" id="PF03372">
    <property type="entry name" value="Exo_endo_phos"/>
    <property type="match status" value="1"/>
</dbReference>
<organism evidence="2 3">
    <name type="scientific">Portibacter lacus</name>
    <dbReference type="NCBI Taxonomy" id="1099794"/>
    <lineage>
        <taxon>Bacteria</taxon>
        <taxon>Pseudomonadati</taxon>
        <taxon>Bacteroidota</taxon>
        <taxon>Saprospiria</taxon>
        <taxon>Saprospirales</taxon>
        <taxon>Haliscomenobacteraceae</taxon>
        <taxon>Portibacter</taxon>
    </lineage>
</organism>
<dbReference type="GO" id="GO:0004519">
    <property type="term" value="F:endonuclease activity"/>
    <property type="evidence" value="ECO:0007669"/>
    <property type="project" value="UniProtKB-KW"/>
</dbReference>
<dbReference type="EMBL" id="BSOH01000001">
    <property type="protein sequence ID" value="GLR15393.1"/>
    <property type="molecule type" value="Genomic_DNA"/>
</dbReference>
<keyword evidence="3" id="KW-1185">Reference proteome</keyword>
<dbReference type="AlphaFoldDB" id="A0AA37SMJ7"/>
<evidence type="ECO:0000313" key="2">
    <source>
        <dbReference type="EMBL" id="GLR15393.1"/>
    </source>
</evidence>
<keyword evidence="2" id="KW-0540">Nuclease</keyword>
<dbReference type="GO" id="GO:0000175">
    <property type="term" value="F:3'-5'-RNA exonuclease activity"/>
    <property type="evidence" value="ECO:0007669"/>
    <property type="project" value="TreeGrafter"/>
</dbReference>
<dbReference type="RefSeq" id="WP_235292288.1">
    <property type="nucleotide sequence ID" value="NZ_BSOH01000001.1"/>
</dbReference>
<dbReference type="PANTHER" id="PTHR12121:SF36">
    <property type="entry name" value="ENDONUCLEASE_EXONUCLEASE_PHOSPHATASE DOMAIN-CONTAINING PROTEIN"/>
    <property type="match status" value="1"/>
</dbReference>
<gene>
    <name evidence="2" type="ORF">GCM10007940_00080</name>
</gene>
<dbReference type="PANTHER" id="PTHR12121">
    <property type="entry name" value="CARBON CATABOLITE REPRESSOR PROTEIN 4"/>
    <property type="match status" value="1"/>
</dbReference>
<name>A0AA37SMJ7_9BACT</name>